<proteinExistence type="inferred from homology"/>
<feature type="domain" description="Lipase maturation factor 1/2 C-terminal" evidence="10">
    <location>
        <begin position="363"/>
        <end position="506"/>
    </location>
</feature>
<dbReference type="Pfam" id="PF25179">
    <property type="entry name" value="LMF1_C"/>
    <property type="match status" value="1"/>
</dbReference>
<evidence type="ECO:0000259" key="10">
    <source>
        <dbReference type="Pfam" id="PF25179"/>
    </source>
</evidence>
<name>A0A9W2UVG1_PANPR</name>
<evidence type="ECO:0000256" key="8">
    <source>
        <dbReference type="SAM" id="MobiDB-lite"/>
    </source>
</evidence>
<dbReference type="CTD" id="64788"/>
<evidence type="ECO:0000256" key="5">
    <source>
        <dbReference type="ARBA" id="ARBA00022989"/>
    </source>
</evidence>
<sequence>MAAPEETLRRRKAGNSGPEPETPPESGRDPTGCPARLRTGTFWLTRIVLLRALAFIYFVAFLVALHQNKQLIGDRGLLPCRAYLESVRRYFQGRGGWDAVSYAPTVLWLLDWSHMNANLDALALLGLGVSSFVLVTGCANMVLMATLWVLYMSLVNVGQIWYSFGKWKSESDAVGVWHVCGGLIKIRGDRCWRDLTCMDFHYETQPVPNPVAYLLHQSPWWAHRFETLSNHFLELVVPFFIFLGRRLCILHGALQILFQVVLVISGNLSFLNWLTMVPSVACFDDAALGFLFPSGPGGLKDRVRKMQEEAARGARLTLRYGCVVRQAVHVALGILVAWLSVPVVLNLLSPTQVMNTSFNSLRIVNTYGAFGSITKERTEVILQGTASPNASAPDAVWEDYGFKCKPGDPGRRPCLISPYHYRLDWLMWFAAFQTYEHNEWIIHLAGKLLANDREALSLLAFNPFKDRAPPRWVRGEHYRYKFSRLGGRHAAAGRWWVRKRIGPYFPPLSLRDLEGYFQSRDWPLPEPE</sequence>
<reference evidence="12" key="1">
    <citation type="submission" date="2025-08" db="UniProtKB">
        <authorList>
            <consortium name="RefSeq"/>
        </authorList>
    </citation>
    <scope>IDENTIFICATION</scope>
    <source>
        <tissue evidence="12">Whole blood</tissue>
    </source>
</reference>
<keyword evidence="3 7" id="KW-0812">Transmembrane</keyword>
<comment type="function">
    <text evidence="7">Involved in the maturation of specific proteins in the endoplasmic reticulum.</text>
</comment>
<dbReference type="GO" id="GO:0005789">
    <property type="term" value="C:endoplasmic reticulum membrane"/>
    <property type="evidence" value="ECO:0007669"/>
    <property type="project" value="UniProtKB-SubCell"/>
</dbReference>
<evidence type="ECO:0000259" key="9">
    <source>
        <dbReference type="Pfam" id="PF06762"/>
    </source>
</evidence>
<evidence type="ECO:0000256" key="1">
    <source>
        <dbReference type="ARBA" id="ARBA00004477"/>
    </source>
</evidence>
<dbReference type="PANTHER" id="PTHR14463:SF10">
    <property type="entry name" value="LIPASE MATURATION FACTOR 1"/>
    <property type="match status" value="1"/>
</dbReference>
<evidence type="ECO:0000256" key="2">
    <source>
        <dbReference type="ARBA" id="ARBA00005512"/>
    </source>
</evidence>
<protein>
    <recommendedName>
        <fullName evidence="7">Lipase maturation factor</fullName>
    </recommendedName>
</protein>
<accession>A0A9W2UVG1</accession>
<gene>
    <name evidence="12" type="primary">LMF1</name>
</gene>
<evidence type="ECO:0000256" key="3">
    <source>
        <dbReference type="ARBA" id="ARBA00022692"/>
    </source>
</evidence>
<dbReference type="PANTHER" id="PTHR14463">
    <property type="entry name" value="LIPASE MATURATION FACTOR"/>
    <property type="match status" value="1"/>
</dbReference>
<feature type="transmembrane region" description="Helical" evidence="7">
    <location>
        <begin position="256"/>
        <end position="274"/>
    </location>
</feature>
<comment type="caution">
    <text evidence="7">Lacks conserved residue(s) required for the propagation of feature annotation.</text>
</comment>
<feature type="region of interest" description="Disordered" evidence="8">
    <location>
        <begin position="1"/>
        <end position="33"/>
    </location>
</feature>
<dbReference type="InterPro" id="IPR057434">
    <property type="entry name" value="LMF1/2_N"/>
</dbReference>
<evidence type="ECO:0000256" key="6">
    <source>
        <dbReference type="ARBA" id="ARBA00023136"/>
    </source>
</evidence>
<keyword evidence="4 7" id="KW-0256">Endoplasmic reticulum</keyword>
<comment type="similarity">
    <text evidence="2 7">Belongs to the lipase maturation factor family.</text>
</comment>
<feature type="domain" description="Lipase maturation factor 1/2 N-terminal" evidence="9">
    <location>
        <begin position="181"/>
        <end position="288"/>
    </location>
</feature>
<evidence type="ECO:0000313" key="12">
    <source>
        <dbReference type="RefSeq" id="XP_053750165.1"/>
    </source>
</evidence>
<dbReference type="RefSeq" id="XP_053750165.1">
    <property type="nucleotide sequence ID" value="XM_053894190.1"/>
</dbReference>
<dbReference type="AlphaFoldDB" id="A0A9W2UVG1"/>
<dbReference type="GeneID" id="109259640"/>
<keyword evidence="11" id="KW-1185">Reference proteome</keyword>
<dbReference type="Pfam" id="PF06762">
    <property type="entry name" value="LMF1"/>
    <property type="match status" value="1"/>
</dbReference>
<feature type="transmembrane region" description="Helical" evidence="7">
    <location>
        <begin position="327"/>
        <end position="348"/>
    </location>
</feature>
<feature type="transmembrane region" description="Helical" evidence="7">
    <location>
        <begin position="43"/>
        <end position="65"/>
    </location>
</feature>
<evidence type="ECO:0000256" key="4">
    <source>
        <dbReference type="ARBA" id="ARBA00022824"/>
    </source>
</evidence>
<dbReference type="InterPro" id="IPR057433">
    <property type="entry name" value="LMF1/2_C"/>
</dbReference>
<dbReference type="InterPro" id="IPR009613">
    <property type="entry name" value="LMF"/>
</dbReference>
<keyword evidence="6 7" id="KW-0472">Membrane</keyword>
<evidence type="ECO:0000256" key="7">
    <source>
        <dbReference type="RuleBase" id="RU361229"/>
    </source>
</evidence>
<evidence type="ECO:0000313" key="11">
    <source>
        <dbReference type="Proteomes" id="UP001165780"/>
    </source>
</evidence>
<dbReference type="Proteomes" id="UP001165780">
    <property type="component" value="Unplaced"/>
</dbReference>
<dbReference type="GO" id="GO:0051604">
    <property type="term" value="P:protein maturation"/>
    <property type="evidence" value="ECO:0007669"/>
    <property type="project" value="InterPro"/>
</dbReference>
<organism evidence="11 12">
    <name type="scientific">Panthera pardus</name>
    <name type="common">Leopard</name>
    <name type="synonym">Felis pardus</name>
    <dbReference type="NCBI Taxonomy" id="9691"/>
    <lineage>
        <taxon>Eukaryota</taxon>
        <taxon>Metazoa</taxon>
        <taxon>Chordata</taxon>
        <taxon>Craniata</taxon>
        <taxon>Vertebrata</taxon>
        <taxon>Euteleostomi</taxon>
        <taxon>Mammalia</taxon>
        <taxon>Eutheria</taxon>
        <taxon>Laurasiatheria</taxon>
        <taxon>Carnivora</taxon>
        <taxon>Feliformia</taxon>
        <taxon>Felidae</taxon>
        <taxon>Pantherinae</taxon>
        <taxon>Panthera</taxon>
    </lineage>
</organism>
<feature type="transmembrane region" description="Helical" evidence="7">
    <location>
        <begin position="122"/>
        <end position="151"/>
    </location>
</feature>
<comment type="subcellular location">
    <subcellularLocation>
        <location evidence="1 7">Endoplasmic reticulum membrane</location>
        <topology evidence="1 7">Multi-pass membrane protein</topology>
    </subcellularLocation>
</comment>
<keyword evidence="5 7" id="KW-1133">Transmembrane helix</keyword>